<reference evidence="1 2" key="1">
    <citation type="submission" date="2008-07" db="EMBL/GenBank/DDBJ databases">
        <authorList>
            <person name="El-Sayed N."/>
            <person name="Caler E."/>
            <person name="Inman J."/>
            <person name="Amedeo P."/>
            <person name="Hass B."/>
            <person name="Wortman J."/>
        </authorList>
    </citation>
    <scope>NUCLEOTIDE SEQUENCE [LARGE SCALE GENOMIC DNA]</scope>
    <source>
        <strain evidence="2">ATCC 50983 / TXsc</strain>
    </source>
</reference>
<dbReference type="RefSeq" id="XP_002771200.1">
    <property type="nucleotide sequence ID" value="XM_002771154.1"/>
</dbReference>
<name>C5LJS7_PERM5</name>
<protein>
    <submittedName>
        <fullName evidence="1">Uncharacterized protein</fullName>
    </submittedName>
</protein>
<dbReference type="EMBL" id="GG682497">
    <property type="protein sequence ID" value="EER03016.1"/>
    <property type="molecule type" value="Genomic_DNA"/>
</dbReference>
<feature type="non-terminal residue" evidence="1">
    <location>
        <position position="1"/>
    </location>
</feature>
<feature type="non-terminal residue" evidence="1">
    <location>
        <position position="53"/>
    </location>
</feature>
<proteinExistence type="predicted"/>
<gene>
    <name evidence="1" type="ORF">Pmar_PMAR028415</name>
</gene>
<dbReference type="Proteomes" id="UP000007800">
    <property type="component" value="Unassembled WGS sequence"/>
</dbReference>
<dbReference type="AlphaFoldDB" id="C5LJS7"/>
<dbReference type="InParanoid" id="C5LJS7"/>
<evidence type="ECO:0000313" key="2">
    <source>
        <dbReference type="Proteomes" id="UP000007800"/>
    </source>
</evidence>
<organism evidence="2">
    <name type="scientific">Perkinsus marinus (strain ATCC 50983 / TXsc)</name>
    <dbReference type="NCBI Taxonomy" id="423536"/>
    <lineage>
        <taxon>Eukaryota</taxon>
        <taxon>Sar</taxon>
        <taxon>Alveolata</taxon>
        <taxon>Perkinsozoa</taxon>
        <taxon>Perkinsea</taxon>
        <taxon>Perkinsida</taxon>
        <taxon>Perkinsidae</taxon>
        <taxon>Perkinsus</taxon>
    </lineage>
</organism>
<keyword evidence="2" id="KW-1185">Reference proteome</keyword>
<dbReference type="GeneID" id="9051605"/>
<sequence>VAMPREFAEPDSNNSSLVTAQGAKLAGYSAKEIAFLRKPQKAFQLGRIPAKAL</sequence>
<evidence type="ECO:0000313" key="1">
    <source>
        <dbReference type="EMBL" id="EER03016.1"/>
    </source>
</evidence>
<accession>C5LJS7</accession>